<sequence length="149" mass="16457">MLDKVKLVELLKAKIEDRIAELDKAIKNSQDSANQESKSSMGDKYETSRSMAQNDIGMYEVQKTTALKDKTTLDLLQLQTNFESARVGAVVKTSMGTFFIGISVGKYDFDGQPLMIISTESPIGIALKNAKAGEIIQFNQRAIKVEAVY</sequence>
<protein>
    <submittedName>
        <fullName evidence="2">3-oxoacyl-ACP synthase</fullName>
    </submittedName>
</protein>
<keyword evidence="3" id="KW-1185">Reference proteome</keyword>
<evidence type="ECO:0000313" key="3">
    <source>
        <dbReference type="Proteomes" id="UP001595616"/>
    </source>
</evidence>
<dbReference type="Proteomes" id="UP001595616">
    <property type="component" value="Unassembled WGS sequence"/>
</dbReference>
<evidence type="ECO:0000313" key="2">
    <source>
        <dbReference type="EMBL" id="MFC3812376.1"/>
    </source>
</evidence>
<dbReference type="EMBL" id="JBHRYQ010000001">
    <property type="protein sequence ID" value="MFC3812376.1"/>
    <property type="molecule type" value="Genomic_DNA"/>
</dbReference>
<comment type="caution">
    <text evidence="2">The sequence shown here is derived from an EMBL/GenBank/DDBJ whole genome shotgun (WGS) entry which is preliminary data.</text>
</comment>
<evidence type="ECO:0000256" key="1">
    <source>
        <dbReference type="SAM" id="MobiDB-lite"/>
    </source>
</evidence>
<reference evidence="3" key="1">
    <citation type="journal article" date="2019" name="Int. J. Syst. Evol. Microbiol.">
        <title>The Global Catalogue of Microorganisms (GCM) 10K type strain sequencing project: providing services to taxonomists for standard genome sequencing and annotation.</title>
        <authorList>
            <consortium name="The Broad Institute Genomics Platform"/>
            <consortium name="The Broad Institute Genome Sequencing Center for Infectious Disease"/>
            <person name="Wu L."/>
            <person name="Ma J."/>
        </authorList>
    </citation>
    <scope>NUCLEOTIDE SEQUENCE [LARGE SCALE GENOMIC DNA]</scope>
    <source>
        <strain evidence="3">CECT 7956</strain>
    </source>
</reference>
<proteinExistence type="predicted"/>
<dbReference type="RefSeq" id="WP_379839246.1">
    <property type="nucleotide sequence ID" value="NZ_JBHRYQ010000001.1"/>
</dbReference>
<gene>
    <name evidence="2" type="ORF">ACFOOI_17075</name>
</gene>
<organism evidence="2 3">
    <name type="scientific">Lacihabitans lacunae</name>
    <dbReference type="NCBI Taxonomy" id="1028214"/>
    <lineage>
        <taxon>Bacteria</taxon>
        <taxon>Pseudomonadati</taxon>
        <taxon>Bacteroidota</taxon>
        <taxon>Cytophagia</taxon>
        <taxon>Cytophagales</taxon>
        <taxon>Leadbetterellaceae</taxon>
        <taxon>Lacihabitans</taxon>
    </lineage>
</organism>
<name>A0ABV7Z298_9BACT</name>
<feature type="compositionally biased region" description="Polar residues" evidence="1">
    <location>
        <begin position="28"/>
        <end position="40"/>
    </location>
</feature>
<accession>A0ABV7Z298</accession>
<feature type="region of interest" description="Disordered" evidence="1">
    <location>
        <begin position="28"/>
        <end position="48"/>
    </location>
</feature>